<reference evidence="1 2" key="1">
    <citation type="journal article" date="2014" name="BMC Genomics">
        <title>Comparison of environmental and isolate Sulfobacillus genomes reveals diverse carbon, sulfur, nitrogen, and hydrogen metabolisms.</title>
        <authorList>
            <person name="Justice N.B."/>
            <person name="Norman A."/>
            <person name="Brown C.T."/>
            <person name="Singh A."/>
            <person name="Thomas B.C."/>
            <person name="Banfield J.F."/>
        </authorList>
    </citation>
    <scope>NUCLEOTIDE SEQUENCE [LARGE SCALE GENOMIC DNA]</scope>
    <source>
        <strain evidence="1">AMDSBA4</strain>
    </source>
</reference>
<gene>
    <name evidence="1" type="ORF">C7B46_20475</name>
</gene>
<dbReference type="Proteomes" id="UP000242972">
    <property type="component" value="Unassembled WGS sequence"/>
</dbReference>
<dbReference type="EMBL" id="PXYW01000143">
    <property type="protein sequence ID" value="PSR25886.1"/>
    <property type="molecule type" value="Genomic_DNA"/>
</dbReference>
<proteinExistence type="predicted"/>
<accession>A0A2T2WUH7</accession>
<evidence type="ECO:0000313" key="2">
    <source>
        <dbReference type="Proteomes" id="UP000242972"/>
    </source>
</evidence>
<organism evidence="1 2">
    <name type="scientific">Sulfobacillus benefaciens</name>
    <dbReference type="NCBI Taxonomy" id="453960"/>
    <lineage>
        <taxon>Bacteria</taxon>
        <taxon>Bacillati</taxon>
        <taxon>Bacillota</taxon>
        <taxon>Clostridia</taxon>
        <taxon>Eubacteriales</taxon>
        <taxon>Clostridiales Family XVII. Incertae Sedis</taxon>
        <taxon>Sulfobacillus</taxon>
    </lineage>
</organism>
<comment type="caution">
    <text evidence="1">The sequence shown here is derived from an EMBL/GenBank/DDBJ whole genome shotgun (WGS) entry which is preliminary data.</text>
</comment>
<dbReference type="AlphaFoldDB" id="A0A2T2WUH7"/>
<name>A0A2T2WUH7_9FIRM</name>
<sequence length="252" mass="28574">MDTIVAGYRTQLMGVAQNRHWTLQDDGVTDARDARLIMRQGAFTCPVLLYHTGKIVVQGKASPFRDTLVELCRQLEAGDTLNDDTRLLDTEQAIAELAHLPELLPSIDPLAARLAAEATLTYQHQACLATAFLLGASSERMILLLIEAFAHVLSPEDQAQYQRRLHKDPKLSKQWEVFHTAWHQSPLRKETSHDLDTEITQTFQFTRICRNESGHPQLPAHFDCDLLRANLAYFRRYLTVIQGLIDLCQSRA</sequence>
<evidence type="ECO:0000313" key="1">
    <source>
        <dbReference type="EMBL" id="PSR25886.1"/>
    </source>
</evidence>
<protein>
    <submittedName>
        <fullName evidence="1">Uncharacterized protein</fullName>
    </submittedName>
</protein>